<organism evidence="2">
    <name type="scientific">Enterococcus faecalis</name>
    <name type="common">Streptococcus faecalis</name>
    <dbReference type="NCBI Taxonomy" id="1351"/>
    <lineage>
        <taxon>Bacteria</taxon>
        <taxon>Bacillati</taxon>
        <taxon>Bacillota</taxon>
        <taxon>Bacilli</taxon>
        <taxon>Lactobacillales</taxon>
        <taxon>Enterococcaceae</taxon>
        <taxon>Enterococcus</taxon>
    </lineage>
</organism>
<sequence>MSYNSYRHRHYNISKTKARNYAQEMEDLEQQFDQLADWSLSSMKDSAYKYFGDFEIRLSNHSANNQYHDLENGTLLINVKLSKLHFIEFIENELDSLLKKLNDIELTKYRFINVVDTHINCFYKEFKTKKDVFTYDRKGQQKH</sequence>
<dbReference type="EMBL" id="MK861852">
    <property type="protein sequence ID" value="QDF62784.1"/>
    <property type="molecule type" value="Genomic_DNA"/>
</dbReference>
<accession>A0A4Y6HZW7</accession>
<dbReference type="SMR" id="A0A4Y6HZW7"/>
<protein>
    <submittedName>
        <fullName evidence="2">Phage protein</fullName>
    </submittedName>
</protein>
<dbReference type="CDD" id="cd22591">
    <property type="entry name" value="AcrIIA5"/>
    <property type="match status" value="1"/>
</dbReference>
<feature type="coiled-coil region" evidence="1">
    <location>
        <begin position="11"/>
        <end position="38"/>
    </location>
</feature>
<keyword evidence="1" id="KW-0175">Coiled coil</keyword>
<dbReference type="RefSeq" id="WP_002415475.1">
    <property type="nucleotide sequence ID" value="NZ_MK861852.1"/>
</dbReference>
<keyword evidence="2" id="KW-0614">Plasmid</keyword>
<dbReference type="AlphaFoldDB" id="A0A4Y6HZW7"/>
<reference evidence="2" key="1">
    <citation type="journal article" date="2019" name="J Glob Antimicrob Resist">
        <title>Detection of transferable oxazolidinone resistance determinants in Enterococcus faecalis and Enterococcus faecium of swine origin in Sichuan Province, China.</title>
        <authorList>
            <person name="Kang Z.Z."/>
            <person name="Lei C.W."/>
            <person name="Kong L.H."/>
            <person name="Wang Y.L."/>
            <person name="Ye X.L."/>
            <person name="Ma B.H."/>
            <person name="Wang X.C."/>
            <person name="Li C."/>
            <person name="Zhang Y."/>
            <person name="Wang H.N."/>
        </authorList>
    </citation>
    <scope>NUCLEOTIDE SEQUENCE</scope>
    <source>
        <strain evidence="2">C10</strain>
        <plasmid evidence="2">pC10</plasmid>
    </source>
</reference>
<geneLocation type="plasmid" evidence="2">
    <name>pC10</name>
</geneLocation>
<proteinExistence type="predicted"/>
<name>A0A4Y6HZW7_ENTFL</name>
<evidence type="ECO:0000313" key="2">
    <source>
        <dbReference type="EMBL" id="QDF62784.1"/>
    </source>
</evidence>
<evidence type="ECO:0000256" key="1">
    <source>
        <dbReference type="SAM" id="Coils"/>
    </source>
</evidence>